<proteinExistence type="predicted"/>
<comment type="caution">
    <text evidence="1">The sequence shown here is derived from an EMBL/GenBank/DDBJ whole genome shotgun (WGS) entry which is preliminary data.</text>
</comment>
<sequence>MEKKLRLPKQFNQNPLTLPQPLLPAYNGGFTFNSPPLAALTLSFPLCSTPSLALSSTLPHKAHHYSLLLITFHTSNVRRNYFLSSQKFQQNFPSFHIVQRLFHVDYCSRGQTVLNSHVTRISAPSLVIIFTQWNSIAVYSKLSEKNILKIIFQTLMIHSFLNLPQLQSKL</sequence>
<gene>
    <name evidence="1" type="ORF">CEXT_631531</name>
</gene>
<dbReference type="EMBL" id="BPLR01008523">
    <property type="protein sequence ID" value="GIY25330.1"/>
    <property type="molecule type" value="Genomic_DNA"/>
</dbReference>
<dbReference type="AlphaFoldDB" id="A0AAV4RV76"/>
<name>A0AAV4RV76_CAEEX</name>
<reference evidence="1 2" key="1">
    <citation type="submission" date="2021-06" db="EMBL/GenBank/DDBJ databases">
        <title>Caerostris extrusa draft genome.</title>
        <authorList>
            <person name="Kono N."/>
            <person name="Arakawa K."/>
        </authorList>
    </citation>
    <scope>NUCLEOTIDE SEQUENCE [LARGE SCALE GENOMIC DNA]</scope>
</reference>
<accession>A0AAV4RV76</accession>
<evidence type="ECO:0000313" key="1">
    <source>
        <dbReference type="EMBL" id="GIY25330.1"/>
    </source>
</evidence>
<evidence type="ECO:0000313" key="2">
    <source>
        <dbReference type="Proteomes" id="UP001054945"/>
    </source>
</evidence>
<dbReference type="Proteomes" id="UP001054945">
    <property type="component" value="Unassembled WGS sequence"/>
</dbReference>
<organism evidence="1 2">
    <name type="scientific">Caerostris extrusa</name>
    <name type="common">Bark spider</name>
    <name type="synonym">Caerostris bankana</name>
    <dbReference type="NCBI Taxonomy" id="172846"/>
    <lineage>
        <taxon>Eukaryota</taxon>
        <taxon>Metazoa</taxon>
        <taxon>Ecdysozoa</taxon>
        <taxon>Arthropoda</taxon>
        <taxon>Chelicerata</taxon>
        <taxon>Arachnida</taxon>
        <taxon>Araneae</taxon>
        <taxon>Araneomorphae</taxon>
        <taxon>Entelegynae</taxon>
        <taxon>Araneoidea</taxon>
        <taxon>Araneidae</taxon>
        <taxon>Caerostris</taxon>
    </lineage>
</organism>
<protein>
    <submittedName>
        <fullName evidence="1">Uncharacterized protein</fullName>
    </submittedName>
</protein>
<keyword evidence="2" id="KW-1185">Reference proteome</keyword>